<reference evidence="3 4" key="1">
    <citation type="submission" date="2018-12" db="EMBL/GenBank/DDBJ databases">
        <title>three novel Halomonas strain isolated from plants.</title>
        <authorList>
            <person name="Sun C."/>
        </authorList>
    </citation>
    <scope>NUCLEOTIDE SEQUENCE [LARGE SCALE GENOMIC DNA]</scope>
    <source>
        <strain evidence="3 4">DSM 19434</strain>
    </source>
</reference>
<dbReference type="InterPro" id="IPR007712">
    <property type="entry name" value="RelE/ParE_toxin"/>
</dbReference>
<dbReference type="Pfam" id="PF05016">
    <property type="entry name" value="ParE_toxin"/>
    <property type="match status" value="1"/>
</dbReference>
<dbReference type="Proteomes" id="UP000287336">
    <property type="component" value="Unassembled WGS sequence"/>
</dbReference>
<keyword evidence="4" id="KW-1185">Reference proteome</keyword>
<dbReference type="AlphaFoldDB" id="A0A433KS02"/>
<dbReference type="InterPro" id="IPR051803">
    <property type="entry name" value="TA_system_RelE-like_toxin"/>
</dbReference>
<accession>A0A433KS02</accession>
<sequence>MAEVIWAEPALQELDSVAEYIALDNPAAASRLVQEVFDKTERLKDFPQSGRIPPELPDSVYREVVVSPCRIFYRQEGEHVFILYVMREERRLRAYMLENS</sequence>
<keyword evidence="2" id="KW-1277">Toxin-antitoxin system</keyword>
<dbReference type="RefSeq" id="WP_126945307.1">
    <property type="nucleotide sequence ID" value="NZ_RZHG01000010.1"/>
</dbReference>
<organism evidence="3 4">
    <name type="scientific">Vreelandella andesensis</name>
    <dbReference type="NCBI Taxonomy" id="447567"/>
    <lineage>
        <taxon>Bacteria</taxon>
        <taxon>Pseudomonadati</taxon>
        <taxon>Pseudomonadota</taxon>
        <taxon>Gammaproteobacteria</taxon>
        <taxon>Oceanospirillales</taxon>
        <taxon>Halomonadaceae</taxon>
        <taxon>Vreelandella</taxon>
    </lineage>
</organism>
<name>A0A433KS02_9GAMM</name>
<evidence type="ECO:0000256" key="2">
    <source>
        <dbReference type="ARBA" id="ARBA00022649"/>
    </source>
</evidence>
<evidence type="ECO:0000313" key="4">
    <source>
        <dbReference type="Proteomes" id="UP000287336"/>
    </source>
</evidence>
<comment type="caution">
    <text evidence="3">The sequence shown here is derived from an EMBL/GenBank/DDBJ whole genome shotgun (WGS) entry which is preliminary data.</text>
</comment>
<comment type="similarity">
    <text evidence="1">Belongs to the RelE toxin family.</text>
</comment>
<dbReference type="InterPro" id="IPR035093">
    <property type="entry name" value="RelE/ParE_toxin_dom_sf"/>
</dbReference>
<gene>
    <name evidence="3" type="ORF">ELY33_05810</name>
</gene>
<dbReference type="Gene3D" id="3.30.2310.20">
    <property type="entry name" value="RelE-like"/>
    <property type="match status" value="1"/>
</dbReference>
<protein>
    <submittedName>
        <fullName evidence="3">Type II toxin-antitoxin system RelE/ParE family toxin</fullName>
    </submittedName>
</protein>
<dbReference type="PANTHER" id="PTHR33755">
    <property type="entry name" value="TOXIN PARE1-RELATED"/>
    <property type="match status" value="1"/>
</dbReference>
<dbReference type="OrthoDB" id="9798046at2"/>
<evidence type="ECO:0000313" key="3">
    <source>
        <dbReference type="EMBL" id="RUR32448.1"/>
    </source>
</evidence>
<dbReference type="EMBL" id="RZHG01000010">
    <property type="protein sequence ID" value="RUR32448.1"/>
    <property type="molecule type" value="Genomic_DNA"/>
</dbReference>
<dbReference type="PANTHER" id="PTHR33755:SF5">
    <property type="entry name" value="TYPE II TOXIN-ANTITOXIN SYSTEM RELE_PARE FAMILY TOXIN"/>
    <property type="match status" value="1"/>
</dbReference>
<evidence type="ECO:0000256" key="1">
    <source>
        <dbReference type="ARBA" id="ARBA00006226"/>
    </source>
</evidence>
<proteinExistence type="inferred from homology"/>